<comment type="caution">
    <text evidence="3">The sequence shown here is derived from an EMBL/GenBank/DDBJ whole genome shotgun (WGS) entry which is preliminary data.</text>
</comment>
<evidence type="ECO:0000256" key="2">
    <source>
        <dbReference type="SAM" id="Phobius"/>
    </source>
</evidence>
<gene>
    <name evidence="3" type="ORF">Ciccas_011497</name>
</gene>
<proteinExistence type="predicted"/>
<protein>
    <recommendedName>
        <fullName evidence="5">Cadherin domain-containing protein</fullName>
    </recommendedName>
</protein>
<accession>A0ABD2PSC8</accession>
<feature type="compositionally biased region" description="Polar residues" evidence="1">
    <location>
        <begin position="105"/>
        <end position="127"/>
    </location>
</feature>
<evidence type="ECO:0008006" key="5">
    <source>
        <dbReference type="Google" id="ProtNLM"/>
    </source>
</evidence>
<dbReference type="AlphaFoldDB" id="A0ABD2PSC8"/>
<feature type="non-terminal residue" evidence="3">
    <location>
        <position position="1"/>
    </location>
</feature>
<reference evidence="3 4" key="1">
    <citation type="submission" date="2024-11" db="EMBL/GenBank/DDBJ databases">
        <title>Adaptive evolution of stress response genes in parasites aligns with host niche diversity.</title>
        <authorList>
            <person name="Hahn C."/>
            <person name="Resl P."/>
        </authorList>
    </citation>
    <scope>NUCLEOTIDE SEQUENCE [LARGE SCALE GENOMIC DNA]</scope>
    <source>
        <strain evidence="3">EGGRZ-B1_66</strain>
        <tissue evidence="3">Body</tissue>
    </source>
</reference>
<name>A0ABD2PSC8_9PLAT</name>
<organism evidence="3 4">
    <name type="scientific">Cichlidogyrus casuarinus</name>
    <dbReference type="NCBI Taxonomy" id="1844966"/>
    <lineage>
        <taxon>Eukaryota</taxon>
        <taxon>Metazoa</taxon>
        <taxon>Spiralia</taxon>
        <taxon>Lophotrochozoa</taxon>
        <taxon>Platyhelminthes</taxon>
        <taxon>Monogenea</taxon>
        <taxon>Monopisthocotylea</taxon>
        <taxon>Dactylogyridea</taxon>
        <taxon>Ancyrocephalidae</taxon>
        <taxon>Cichlidogyrus</taxon>
    </lineage>
</organism>
<keyword evidence="2" id="KW-0812">Transmembrane</keyword>
<feature type="transmembrane region" description="Helical" evidence="2">
    <location>
        <begin position="63"/>
        <end position="87"/>
    </location>
</feature>
<keyword evidence="2" id="KW-0472">Membrane</keyword>
<feature type="region of interest" description="Disordered" evidence="1">
    <location>
        <begin position="95"/>
        <end position="127"/>
    </location>
</feature>
<dbReference type="CDD" id="cd11304">
    <property type="entry name" value="Cadherin_repeat"/>
    <property type="match status" value="1"/>
</dbReference>
<evidence type="ECO:0000313" key="3">
    <source>
        <dbReference type="EMBL" id="KAL3309948.1"/>
    </source>
</evidence>
<dbReference type="EMBL" id="JBJKFK010003398">
    <property type="protein sequence ID" value="KAL3309948.1"/>
    <property type="molecule type" value="Genomic_DNA"/>
</dbReference>
<dbReference type="Proteomes" id="UP001626550">
    <property type="component" value="Unassembled WGS sequence"/>
</dbReference>
<keyword evidence="4" id="KW-1185">Reference proteome</keyword>
<keyword evidence="2" id="KW-1133">Transmembrane helix</keyword>
<sequence length="127" mass="14298">ETYYLTVAARDQGQPFRSNHTELVIRVDDSEPLNTSLNDRPSNDGVALSFGPESSTSWDINQIIMIGIVSVSSVVCVILFAGIFFFAKRIRGWTQTRRRDGKQPKNLTPKSPYFSPQVQPSSYQIFP</sequence>
<evidence type="ECO:0000256" key="1">
    <source>
        <dbReference type="SAM" id="MobiDB-lite"/>
    </source>
</evidence>
<feature type="non-terminal residue" evidence="3">
    <location>
        <position position="127"/>
    </location>
</feature>
<evidence type="ECO:0000313" key="4">
    <source>
        <dbReference type="Proteomes" id="UP001626550"/>
    </source>
</evidence>